<evidence type="ECO:0000313" key="4">
    <source>
        <dbReference type="Proteomes" id="UP001597262"/>
    </source>
</evidence>
<dbReference type="Proteomes" id="UP001597262">
    <property type="component" value="Unassembled WGS sequence"/>
</dbReference>
<accession>A0ABW3RV04</accession>
<proteinExistence type="predicted"/>
<protein>
    <submittedName>
        <fullName evidence="3">Uncharacterized protein</fullName>
    </submittedName>
</protein>
<name>A0ABW3RV04_9BACL</name>
<feature type="region of interest" description="Disordered" evidence="1">
    <location>
        <begin position="1"/>
        <end position="45"/>
    </location>
</feature>
<keyword evidence="2" id="KW-1133">Transmembrane helix</keyword>
<organism evidence="3 4">
    <name type="scientific">Paenibacillus puldeungensis</name>
    <dbReference type="NCBI Taxonomy" id="696536"/>
    <lineage>
        <taxon>Bacteria</taxon>
        <taxon>Bacillati</taxon>
        <taxon>Bacillota</taxon>
        <taxon>Bacilli</taxon>
        <taxon>Bacillales</taxon>
        <taxon>Paenibacillaceae</taxon>
        <taxon>Paenibacillus</taxon>
    </lineage>
</organism>
<dbReference type="EMBL" id="JBHTLM010000004">
    <property type="protein sequence ID" value="MFD1176323.1"/>
    <property type="molecule type" value="Genomic_DNA"/>
</dbReference>
<keyword evidence="4" id="KW-1185">Reference proteome</keyword>
<evidence type="ECO:0000256" key="2">
    <source>
        <dbReference type="SAM" id="Phobius"/>
    </source>
</evidence>
<dbReference type="RefSeq" id="WP_379318550.1">
    <property type="nucleotide sequence ID" value="NZ_JBHTLM010000004.1"/>
</dbReference>
<feature type="transmembrane region" description="Helical" evidence="2">
    <location>
        <begin position="87"/>
        <end position="108"/>
    </location>
</feature>
<gene>
    <name evidence="3" type="ORF">ACFQ3W_08420</name>
</gene>
<evidence type="ECO:0000256" key="1">
    <source>
        <dbReference type="SAM" id="MobiDB-lite"/>
    </source>
</evidence>
<feature type="compositionally biased region" description="Basic and acidic residues" evidence="1">
    <location>
        <begin position="24"/>
        <end position="38"/>
    </location>
</feature>
<sequence>MNERLSRLDRNGSRSGRRHGNRRGSKENAQKPTTRENENPMEEAGTTYEMLQAEYKLDTTVEGEPDIEKLPTRKEMFPSQRLKLTKWFYNSLLYIFVIIMIFLLWWGLSDSPWGKRNGL</sequence>
<comment type="caution">
    <text evidence="3">The sequence shown here is derived from an EMBL/GenBank/DDBJ whole genome shotgun (WGS) entry which is preliminary data.</text>
</comment>
<reference evidence="4" key="1">
    <citation type="journal article" date="2019" name="Int. J. Syst. Evol. Microbiol.">
        <title>The Global Catalogue of Microorganisms (GCM) 10K type strain sequencing project: providing services to taxonomists for standard genome sequencing and annotation.</title>
        <authorList>
            <consortium name="The Broad Institute Genomics Platform"/>
            <consortium name="The Broad Institute Genome Sequencing Center for Infectious Disease"/>
            <person name="Wu L."/>
            <person name="Ma J."/>
        </authorList>
    </citation>
    <scope>NUCLEOTIDE SEQUENCE [LARGE SCALE GENOMIC DNA]</scope>
    <source>
        <strain evidence="4">CCUG 59189</strain>
    </source>
</reference>
<feature type="compositionally biased region" description="Basic and acidic residues" evidence="1">
    <location>
        <begin position="1"/>
        <end position="12"/>
    </location>
</feature>
<evidence type="ECO:0000313" key="3">
    <source>
        <dbReference type="EMBL" id="MFD1176323.1"/>
    </source>
</evidence>
<keyword evidence="2" id="KW-0472">Membrane</keyword>
<keyword evidence="2" id="KW-0812">Transmembrane</keyword>